<organism evidence="1 2">
    <name type="scientific">Micromonospora parastrephiae</name>
    <dbReference type="NCBI Taxonomy" id="2806101"/>
    <lineage>
        <taxon>Bacteria</taxon>
        <taxon>Bacillati</taxon>
        <taxon>Actinomycetota</taxon>
        <taxon>Actinomycetes</taxon>
        <taxon>Micromonosporales</taxon>
        <taxon>Micromonosporaceae</taxon>
        <taxon>Micromonospora</taxon>
    </lineage>
</organism>
<proteinExistence type="predicted"/>
<comment type="caution">
    <text evidence="1">The sequence shown here is derived from an EMBL/GenBank/DDBJ whole genome shotgun (WGS) entry which is preliminary data.</text>
</comment>
<gene>
    <name evidence="1" type="ORF">JNW91_16800</name>
</gene>
<evidence type="ECO:0000313" key="1">
    <source>
        <dbReference type="EMBL" id="MBM0233368.1"/>
    </source>
</evidence>
<sequence length="91" mass="9950">MNLDRDSVTSFAPVDPDLYEVAFTGEDESWTLPVIGFAVVVTYAAQEDHDLSETGVCPVLIGEDGYAVTLRDLLSELSHRPQATLRRKAAP</sequence>
<dbReference type="EMBL" id="JAEVHM010000076">
    <property type="protein sequence ID" value="MBM0233368.1"/>
    <property type="molecule type" value="Genomic_DNA"/>
</dbReference>
<evidence type="ECO:0000313" key="2">
    <source>
        <dbReference type="Proteomes" id="UP000601027"/>
    </source>
</evidence>
<reference evidence="1 2" key="1">
    <citation type="submission" date="2021-01" db="EMBL/GenBank/DDBJ databases">
        <title>Draft genome sequence of Micromonospora sp. strain STR1_7.</title>
        <authorList>
            <person name="Karlyshev A."/>
            <person name="Jawad R."/>
        </authorList>
    </citation>
    <scope>NUCLEOTIDE SEQUENCE [LARGE SCALE GENOMIC DNA]</scope>
    <source>
        <strain evidence="1 2">STR1-7</strain>
    </source>
</reference>
<name>A0ABS1XVV4_9ACTN</name>
<keyword evidence="2" id="KW-1185">Reference proteome</keyword>
<dbReference type="Proteomes" id="UP000601027">
    <property type="component" value="Unassembled WGS sequence"/>
</dbReference>
<dbReference type="RefSeq" id="WP_203176297.1">
    <property type="nucleotide sequence ID" value="NZ_JAEVHM010000076.1"/>
</dbReference>
<accession>A0ABS1XVV4</accession>
<protein>
    <submittedName>
        <fullName evidence="1">Uncharacterized protein</fullName>
    </submittedName>
</protein>